<evidence type="ECO:0008006" key="2">
    <source>
        <dbReference type="Google" id="ProtNLM"/>
    </source>
</evidence>
<protein>
    <recommendedName>
        <fullName evidence="2">STAS domain-containing protein</fullName>
    </recommendedName>
</protein>
<gene>
    <name evidence="1" type="ORF">MNB_SM-5-1429</name>
</gene>
<name>A0A1W1CL41_9ZZZZ</name>
<sequence length="95" mass="10407">MDIQTVGNSVTITGNIKTIGDYQAIKSTLESLAATSTSITIDIKDSISITSSVIGFLTKLVQKDKVDIQIKVGNANLYELFDEINLVQLFKVTRR</sequence>
<dbReference type="EMBL" id="FPHH01000092">
    <property type="protein sequence ID" value="SFV66422.1"/>
    <property type="molecule type" value="Genomic_DNA"/>
</dbReference>
<dbReference type="AlphaFoldDB" id="A0A1W1CL41"/>
<reference evidence="1" key="1">
    <citation type="submission" date="2016-10" db="EMBL/GenBank/DDBJ databases">
        <authorList>
            <person name="de Groot N.N."/>
        </authorList>
    </citation>
    <scope>NUCLEOTIDE SEQUENCE</scope>
</reference>
<proteinExistence type="predicted"/>
<organism evidence="1">
    <name type="scientific">hydrothermal vent metagenome</name>
    <dbReference type="NCBI Taxonomy" id="652676"/>
    <lineage>
        <taxon>unclassified sequences</taxon>
        <taxon>metagenomes</taxon>
        <taxon>ecological metagenomes</taxon>
    </lineage>
</organism>
<evidence type="ECO:0000313" key="1">
    <source>
        <dbReference type="EMBL" id="SFV66422.1"/>
    </source>
</evidence>
<accession>A0A1W1CL41</accession>